<comment type="caution">
    <text evidence="2">The sequence shown here is derived from an EMBL/GenBank/DDBJ whole genome shotgun (WGS) entry which is preliminary data.</text>
</comment>
<keyword evidence="3" id="KW-1185">Reference proteome</keyword>
<dbReference type="AlphaFoldDB" id="A0A326UNH7"/>
<sequence>MRSHFNSTFYCIRVAFWAFPYLLWQTLNHWSGFVIGVLLAVILTMMLHNLFCFFEKSFR</sequence>
<keyword evidence="1" id="KW-0812">Transmembrane</keyword>
<dbReference type="EMBL" id="QKUF01000006">
    <property type="protein sequence ID" value="PZW31305.1"/>
    <property type="molecule type" value="Genomic_DNA"/>
</dbReference>
<accession>A0A326UNH7</accession>
<reference evidence="2 3" key="1">
    <citation type="submission" date="2018-06" db="EMBL/GenBank/DDBJ databases">
        <title>Genomic Encyclopedia of Archaeal and Bacterial Type Strains, Phase II (KMG-II): from individual species to whole genera.</title>
        <authorList>
            <person name="Goeker M."/>
        </authorList>
    </citation>
    <scope>NUCLEOTIDE SEQUENCE [LARGE SCALE GENOMIC DNA]</scope>
    <source>
        <strain evidence="2 3">ATCC BAA-1881</strain>
    </source>
</reference>
<dbReference type="Proteomes" id="UP000248806">
    <property type="component" value="Unassembled WGS sequence"/>
</dbReference>
<name>A0A326UNH7_THEHA</name>
<organism evidence="2 3">
    <name type="scientific">Thermosporothrix hazakensis</name>
    <dbReference type="NCBI Taxonomy" id="644383"/>
    <lineage>
        <taxon>Bacteria</taxon>
        <taxon>Bacillati</taxon>
        <taxon>Chloroflexota</taxon>
        <taxon>Ktedonobacteria</taxon>
        <taxon>Ktedonobacterales</taxon>
        <taxon>Thermosporotrichaceae</taxon>
        <taxon>Thermosporothrix</taxon>
    </lineage>
</organism>
<evidence type="ECO:0000313" key="2">
    <source>
        <dbReference type="EMBL" id="PZW31305.1"/>
    </source>
</evidence>
<evidence type="ECO:0000256" key="1">
    <source>
        <dbReference type="SAM" id="Phobius"/>
    </source>
</evidence>
<feature type="transmembrane region" description="Helical" evidence="1">
    <location>
        <begin position="7"/>
        <end position="24"/>
    </location>
</feature>
<feature type="transmembrane region" description="Helical" evidence="1">
    <location>
        <begin position="30"/>
        <end position="54"/>
    </location>
</feature>
<proteinExistence type="predicted"/>
<keyword evidence="1" id="KW-0472">Membrane</keyword>
<protein>
    <submittedName>
        <fullName evidence="2">Uncharacterized protein</fullName>
    </submittedName>
</protein>
<evidence type="ECO:0000313" key="3">
    <source>
        <dbReference type="Proteomes" id="UP000248806"/>
    </source>
</evidence>
<gene>
    <name evidence="2" type="ORF">EI42_02402</name>
</gene>
<keyword evidence="1" id="KW-1133">Transmembrane helix</keyword>